<evidence type="ECO:0000313" key="1">
    <source>
        <dbReference type="EMBL" id="CCA76478.1"/>
    </source>
</evidence>
<comment type="caution">
    <text evidence="1">The sequence shown here is derived from an EMBL/GenBank/DDBJ whole genome shotgun (WGS) entry which is preliminary data.</text>
</comment>
<sequence>MDLLPPETLSVAPIHRLPTELLRSILLLSYIDNYTIGWKAGWISAHTRDIALSTPLFWTNVWVFTRTGRSFESLSEMLAVQLHRCGSILPLTVLWSTAIATEDQMSVLLGLFIEHKAPFNRWKEFRLNAHTSLPLNIPREADLGEFSSLEQLAISGIRPNLFFHYLESTQDLGALEELEFGPPSLSYDELAMALPRTVSALKRLTMDPRSALSSSLPSNIIGLICGTLTPVYHFPNLKELAVEVCTRQLTPSHVPLVTHLEIYFQILLLDNSTFEFPALTILILKCAIGDLRPLTWLSAPSLTFLRVEPVSAPIDPTYHKDAPPNTQLKFLTYLNVSCIQVHIPLNLADLGALISHFPAARKMAIPLRIPVIDGLDALLFDLFEDYDPNKRAGPSQIRHKELETVDVLAMDIGPFHKNEWDAAANNFLGRFPDTKLKELTIRCIEWD</sequence>
<dbReference type="HOGENOM" id="CLU_049643_0_0_1"/>
<accession>G4TYT5</accession>
<evidence type="ECO:0008006" key="3">
    <source>
        <dbReference type="Google" id="ProtNLM"/>
    </source>
</evidence>
<evidence type="ECO:0000313" key="2">
    <source>
        <dbReference type="Proteomes" id="UP000007148"/>
    </source>
</evidence>
<dbReference type="InParanoid" id="G4TYT5"/>
<proteinExistence type="predicted"/>
<name>G4TYT5_SERID</name>
<dbReference type="Proteomes" id="UP000007148">
    <property type="component" value="Unassembled WGS sequence"/>
</dbReference>
<gene>
    <name evidence="1" type="ORF">PIIN_10471</name>
</gene>
<dbReference type="AlphaFoldDB" id="G4TYT5"/>
<keyword evidence="2" id="KW-1185">Reference proteome</keyword>
<organism evidence="1 2">
    <name type="scientific">Serendipita indica (strain DSM 11827)</name>
    <name type="common">Root endophyte fungus</name>
    <name type="synonym">Piriformospora indica</name>
    <dbReference type="NCBI Taxonomy" id="1109443"/>
    <lineage>
        <taxon>Eukaryota</taxon>
        <taxon>Fungi</taxon>
        <taxon>Dikarya</taxon>
        <taxon>Basidiomycota</taxon>
        <taxon>Agaricomycotina</taxon>
        <taxon>Agaricomycetes</taxon>
        <taxon>Sebacinales</taxon>
        <taxon>Serendipitaceae</taxon>
        <taxon>Serendipita</taxon>
    </lineage>
</organism>
<reference evidence="1 2" key="1">
    <citation type="journal article" date="2011" name="PLoS Pathog.">
        <title>Endophytic Life Strategies Decoded by Genome and Transcriptome Analyses of the Mutualistic Root Symbiont Piriformospora indica.</title>
        <authorList>
            <person name="Zuccaro A."/>
            <person name="Lahrmann U."/>
            <person name="Guldener U."/>
            <person name="Langen G."/>
            <person name="Pfiffi S."/>
            <person name="Biedenkopf D."/>
            <person name="Wong P."/>
            <person name="Samans B."/>
            <person name="Grimm C."/>
            <person name="Basiewicz M."/>
            <person name="Murat C."/>
            <person name="Martin F."/>
            <person name="Kogel K.H."/>
        </authorList>
    </citation>
    <scope>NUCLEOTIDE SEQUENCE [LARGE SCALE GENOMIC DNA]</scope>
    <source>
        <strain evidence="1 2">DSM 11827</strain>
    </source>
</reference>
<dbReference type="OrthoDB" id="3365698at2759"/>
<protein>
    <recommendedName>
        <fullName evidence="3">F-box domain-containing protein</fullName>
    </recommendedName>
</protein>
<dbReference type="EMBL" id="CAFZ01000777">
    <property type="protein sequence ID" value="CCA76478.1"/>
    <property type="molecule type" value="Genomic_DNA"/>
</dbReference>